<gene>
    <name evidence="1" type="ORF">SDC9_189016</name>
</gene>
<comment type="caution">
    <text evidence="1">The sequence shown here is derived from an EMBL/GenBank/DDBJ whole genome shotgun (WGS) entry which is preliminary data.</text>
</comment>
<dbReference type="SUPFAM" id="SSF53383">
    <property type="entry name" value="PLP-dependent transferases"/>
    <property type="match status" value="1"/>
</dbReference>
<proteinExistence type="predicted"/>
<dbReference type="AlphaFoldDB" id="A0A645HRI1"/>
<dbReference type="InterPro" id="IPR015422">
    <property type="entry name" value="PyrdxlP-dep_Trfase_small"/>
</dbReference>
<dbReference type="Gene3D" id="3.90.1150.10">
    <property type="entry name" value="Aspartate Aminotransferase, domain 1"/>
    <property type="match status" value="1"/>
</dbReference>
<organism evidence="1">
    <name type="scientific">bioreactor metagenome</name>
    <dbReference type="NCBI Taxonomy" id="1076179"/>
    <lineage>
        <taxon>unclassified sequences</taxon>
        <taxon>metagenomes</taxon>
        <taxon>ecological metagenomes</taxon>
    </lineage>
</organism>
<sequence length="55" mass="6363">MGEEVIPQNTLIEKLYEKNIKVSGTENGEYRFVTHVGVTKNDIDYVINCMKELMQ</sequence>
<dbReference type="InterPro" id="IPR015424">
    <property type="entry name" value="PyrdxlP-dep_Trfase"/>
</dbReference>
<accession>A0A645HRI1</accession>
<dbReference type="EMBL" id="VSSQ01098545">
    <property type="protein sequence ID" value="MPN41470.1"/>
    <property type="molecule type" value="Genomic_DNA"/>
</dbReference>
<evidence type="ECO:0000313" key="1">
    <source>
        <dbReference type="EMBL" id="MPN41470.1"/>
    </source>
</evidence>
<evidence type="ECO:0008006" key="2">
    <source>
        <dbReference type="Google" id="ProtNLM"/>
    </source>
</evidence>
<protein>
    <recommendedName>
        <fullName evidence="2">L-allo-threonine aldolase</fullName>
    </recommendedName>
</protein>
<reference evidence="1" key="1">
    <citation type="submission" date="2019-08" db="EMBL/GenBank/DDBJ databases">
        <authorList>
            <person name="Kucharzyk K."/>
            <person name="Murdoch R.W."/>
            <person name="Higgins S."/>
            <person name="Loffler F."/>
        </authorList>
    </citation>
    <scope>NUCLEOTIDE SEQUENCE</scope>
</reference>
<name>A0A645HRI1_9ZZZZ</name>